<organism evidence="2 3">
    <name type="scientific">Candidatus Protochlamydia naegleriophila</name>
    <dbReference type="NCBI Taxonomy" id="389348"/>
    <lineage>
        <taxon>Bacteria</taxon>
        <taxon>Pseudomonadati</taxon>
        <taxon>Chlamydiota</taxon>
        <taxon>Chlamydiia</taxon>
        <taxon>Parachlamydiales</taxon>
        <taxon>Parachlamydiaceae</taxon>
        <taxon>Candidatus Protochlamydia</taxon>
    </lineage>
</organism>
<evidence type="ECO:0000256" key="1">
    <source>
        <dbReference type="SAM" id="Phobius"/>
    </source>
</evidence>
<keyword evidence="1" id="KW-1133">Transmembrane helix</keyword>
<gene>
    <name evidence="2" type="ORF">PNK_2102</name>
</gene>
<keyword evidence="1" id="KW-0472">Membrane</keyword>
<dbReference type="KEGG" id="pnl:PNK_2102"/>
<evidence type="ECO:0000313" key="2">
    <source>
        <dbReference type="EMBL" id="CUI17706.1"/>
    </source>
</evidence>
<dbReference type="EMBL" id="LN879502">
    <property type="protein sequence ID" value="CUI17706.1"/>
    <property type="molecule type" value="Genomic_DNA"/>
</dbReference>
<protein>
    <submittedName>
        <fullName evidence="2">Putative membrane protein</fullName>
    </submittedName>
</protein>
<sequence length="243" mass="27251">MLKLEKCIHSYRINVCIREKDTFFTPLLVKSLAFALTLHLVAVVIFHIQPFKLTTSFLYPPVQVETENKPFLAMPLFVMQAPAEEISFSPPPSSIESLYSPLLHPPSSSEQLLALTPIPSPSFLALEQRHWPIAAPSLAPVIERAAIRLFTSGDLASHSLISQDPRLGKSVLLAYTQEPAYITYQVRLDESGTVFWYDRIQSSASKEANNLTEQILLDAKFLPSKPPAHASGWLHFVVYEQTH</sequence>
<keyword evidence="1" id="KW-0812">Transmembrane</keyword>
<dbReference type="STRING" id="389348.PNK_2102"/>
<dbReference type="RefSeq" id="WP_059061941.1">
    <property type="nucleotide sequence ID" value="NZ_LN879502.1"/>
</dbReference>
<dbReference type="InParanoid" id="A0A0U5JFU6"/>
<feature type="transmembrane region" description="Helical" evidence="1">
    <location>
        <begin position="27"/>
        <end position="48"/>
    </location>
</feature>
<reference evidence="3" key="1">
    <citation type="submission" date="2015-09" db="EMBL/GenBank/DDBJ databases">
        <authorList>
            <person name="Bertelli C."/>
        </authorList>
    </citation>
    <scope>NUCLEOTIDE SEQUENCE [LARGE SCALE GENOMIC DNA]</scope>
    <source>
        <strain evidence="3">KNic</strain>
    </source>
</reference>
<dbReference type="PATRIC" id="fig|389348.3.peg.2361"/>
<dbReference type="Proteomes" id="UP000069902">
    <property type="component" value="Chromosome cPNK"/>
</dbReference>
<keyword evidence="3" id="KW-1185">Reference proteome</keyword>
<accession>A0A0U5JFU6</accession>
<proteinExistence type="predicted"/>
<dbReference type="AlphaFoldDB" id="A0A0U5JFU6"/>
<name>A0A0U5JFU6_9BACT</name>
<evidence type="ECO:0000313" key="3">
    <source>
        <dbReference type="Proteomes" id="UP000069902"/>
    </source>
</evidence>